<gene>
    <name evidence="1" type="ORF">XELAEV_18028681mg</name>
</gene>
<reference evidence="2" key="1">
    <citation type="journal article" date="2016" name="Nature">
        <title>Genome evolution in the allotetraploid frog Xenopus laevis.</title>
        <authorList>
            <person name="Session A.M."/>
            <person name="Uno Y."/>
            <person name="Kwon T."/>
            <person name="Chapman J.A."/>
            <person name="Toyoda A."/>
            <person name="Takahashi S."/>
            <person name="Fukui A."/>
            <person name="Hikosaka A."/>
            <person name="Suzuki A."/>
            <person name="Kondo M."/>
            <person name="van Heeringen S.J."/>
            <person name="Quigley I."/>
            <person name="Heinz S."/>
            <person name="Ogino H."/>
            <person name="Ochi H."/>
            <person name="Hellsten U."/>
            <person name="Lyons J.B."/>
            <person name="Simakov O."/>
            <person name="Putnam N."/>
            <person name="Stites J."/>
            <person name="Kuroki Y."/>
            <person name="Tanaka T."/>
            <person name="Michiue T."/>
            <person name="Watanabe M."/>
            <person name="Bogdanovic O."/>
            <person name="Lister R."/>
            <person name="Georgiou G."/>
            <person name="Paranjpe S.S."/>
            <person name="van Kruijsbergen I."/>
            <person name="Shu S."/>
            <person name="Carlson J."/>
            <person name="Kinoshita T."/>
            <person name="Ohta Y."/>
            <person name="Mawaribuchi S."/>
            <person name="Jenkins J."/>
            <person name="Grimwood J."/>
            <person name="Schmutz J."/>
            <person name="Mitros T."/>
            <person name="Mozaffari S.V."/>
            <person name="Suzuki Y."/>
            <person name="Haramoto Y."/>
            <person name="Yamamoto T.S."/>
            <person name="Takagi C."/>
            <person name="Heald R."/>
            <person name="Miller K."/>
            <person name="Haudenschild C."/>
            <person name="Kitzman J."/>
            <person name="Nakayama T."/>
            <person name="Izutsu Y."/>
            <person name="Robert J."/>
            <person name="Fortriede J."/>
            <person name="Burns K."/>
            <person name="Lotay V."/>
            <person name="Karimi K."/>
            <person name="Yasuoka Y."/>
            <person name="Dichmann D.S."/>
            <person name="Flajnik M.F."/>
            <person name="Houston D.W."/>
            <person name="Shendure J."/>
            <person name="DuPasquier L."/>
            <person name="Vize P.D."/>
            <person name="Zorn A.M."/>
            <person name="Ito M."/>
            <person name="Marcotte E.M."/>
            <person name="Wallingford J.B."/>
            <person name="Ito Y."/>
            <person name="Asashima M."/>
            <person name="Ueno N."/>
            <person name="Matsuda Y."/>
            <person name="Veenstra G.J."/>
            <person name="Fujiyama A."/>
            <person name="Harland R.M."/>
            <person name="Taira M."/>
            <person name="Rokhsar D.S."/>
        </authorList>
    </citation>
    <scope>NUCLEOTIDE SEQUENCE [LARGE SCALE GENOMIC DNA]</scope>
    <source>
        <strain evidence="2">J</strain>
    </source>
</reference>
<organism evidence="1 2">
    <name type="scientific">Xenopus laevis</name>
    <name type="common">African clawed frog</name>
    <dbReference type="NCBI Taxonomy" id="8355"/>
    <lineage>
        <taxon>Eukaryota</taxon>
        <taxon>Metazoa</taxon>
        <taxon>Chordata</taxon>
        <taxon>Craniata</taxon>
        <taxon>Vertebrata</taxon>
        <taxon>Euteleostomi</taxon>
        <taxon>Amphibia</taxon>
        <taxon>Batrachia</taxon>
        <taxon>Anura</taxon>
        <taxon>Pipoidea</taxon>
        <taxon>Pipidae</taxon>
        <taxon>Xenopodinae</taxon>
        <taxon>Xenopus</taxon>
        <taxon>Xenopus</taxon>
    </lineage>
</organism>
<dbReference type="Proteomes" id="UP000694892">
    <property type="component" value="Chromosome 5S"/>
</dbReference>
<evidence type="ECO:0000313" key="1">
    <source>
        <dbReference type="EMBL" id="OCT77589.1"/>
    </source>
</evidence>
<name>A0A974CQ71_XENLA</name>
<sequence length="80" mass="9407">MYFDVERCTDPVNIKRESNIPPIISRAHIYIELLLDAQCKNTVQSSRIITEKVSETVIKLDFNMKLEVNKDRRRLFPVTL</sequence>
<proteinExistence type="predicted"/>
<accession>A0A974CQ71</accession>
<evidence type="ECO:0000313" key="2">
    <source>
        <dbReference type="Proteomes" id="UP000694892"/>
    </source>
</evidence>
<protein>
    <submittedName>
        <fullName evidence="1">Uncharacterized protein</fullName>
    </submittedName>
</protein>
<dbReference type="EMBL" id="CM004475">
    <property type="protein sequence ID" value="OCT77589.1"/>
    <property type="molecule type" value="Genomic_DNA"/>
</dbReference>
<dbReference type="AlphaFoldDB" id="A0A974CQ71"/>